<dbReference type="RefSeq" id="WP_342111648.1">
    <property type="nucleotide sequence ID" value="NZ_JBCAUN010000001.1"/>
</dbReference>
<evidence type="ECO:0000256" key="1">
    <source>
        <dbReference type="SAM" id="Phobius"/>
    </source>
</evidence>
<evidence type="ECO:0000313" key="2">
    <source>
        <dbReference type="EMBL" id="MEN1945490.1"/>
    </source>
</evidence>
<reference evidence="2 3" key="1">
    <citation type="submission" date="2024-03" db="EMBL/GenBank/DDBJ databases">
        <title>YIM 134122 draft genome.</title>
        <authorList>
            <person name="Zuo S."/>
            <person name="Xiong L."/>
        </authorList>
    </citation>
    <scope>NUCLEOTIDE SEQUENCE [LARGE SCALE GENOMIC DNA]</scope>
    <source>
        <strain evidence="2 3">YIM 134122</strain>
    </source>
</reference>
<keyword evidence="1" id="KW-0472">Membrane</keyword>
<organism evidence="2 3">
    <name type="scientific">Leifsonia stereocauli</name>
    <dbReference type="NCBI Taxonomy" id="3134136"/>
    <lineage>
        <taxon>Bacteria</taxon>
        <taxon>Bacillati</taxon>
        <taxon>Actinomycetota</taxon>
        <taxon>Actinomycetes</taxon>
        <taxon>Micrococcales</taxon>
        <taxon>Microbacteriaceae</taxon>
        <taxon>Leifsonia</taxon>
    </lineage>
</organism>
<evidence type="ECO:0000313" key="3">
    <source>
        <dbReference type="Proteomes" id="UP001425155"/>
    </source>
</evidence>
<keyword evidence="1" id="KW-1133">Transmembrane helix</keyword>
<comment type="caution">
    <text evidence="2">The sequence shown here is derived from an EMBL/GenBank/DDBJ whole genome shotgun (WGS) entry which is preliminary data.</text>
</comment>
<dbReference type="Proteomes" id="UP001425155">
    <property type="component" value="Unassembled WGS sequence"/>
</dbReference>
<accession>A0ABU9W1D3</accession>
<keyword evidence="1" id="KW-0812">Transmembrane</keyword>
<protein>
    <submittedName>
        <fullName evidence="2">Uncharacterized protein</fullName>
    </submittedName>
</protein>
<keyword evidence="3" id="KW-1185">Reference proteome</keyword>
<feature type="transmembrane region" description="Helical" evidence="1">
    <location>
        <begin position="19"/>
        <end position="40"/>
    </location>
</feature>
<gene>
    <name evidence="2" type="ORF">WJX64_02930</name>
</gene>
<dbReference type="EMBL" id="JBCLVG010000001">
    <property type="protein sequence ID" value="MEN1945490.1"/>
    <property type="molecule type" value="Genomic_DNA"/>
</dbReference>
<sequence>MIVAAAAAAMWGLAKLSEIVIPVLIAILLGSLLVPVVGFLKQFLPAMWETGRVPDVLGFVAHILTTPDARSLPAEFPDGQEVVVIALFTESWASVLDGATEEEREEAEAFCANHSVADHPLGAESKTLVAVAVDGGRYAICQARGDDVPIWMEAGMTQSSAASSCTRCRLCSTLHSETDLNPFSPGPRMKVATKHHLTVGDDHGHVLRSRAEAVGR</sequence>
<name>A0ABU9W1D3_9MICO</name>
<proteinExistence type="predicted"/>